<name>A0A397UZD5_9GLOM</name>
<dbReference type="EMBL" id="QKWP01000825">
    <property type="protein sequence ID" value="RIB14517.1"/>
    <property type="molecule type" value="Genomic_DNA"/>
</dbReference>
<dbReference type="Proteomes" id="UP000266673">
    <property type="component" value="Unassembled WGS sequence"/>
</dbReference>
<dbReference type="OrthoDB" id="2411872at2759"/>
<comment type="caution">
    <text evidence="1">The sequence shown here is derived from an EMBL/GenBank/DDBJ whole genome shotgun (WGS) entry which is preliminary data.</text>
</comment>
<dbReference type="AlphaFoldDB" id="A0A397UZD5"/>
<sequence>MLGSDFEPYTKTFNNACVVFGATVAIGKDNFESIIGDHLTFVDKSILIKEFIENEKINHRKLFEKLKVLAEIEIMEKHFAQYSVT</sequence>
<protein>
    <submittedName>
        <fullName evidence="1">Uncharacterized protein</fullName>
    </submittedName>
</protein>
<dbReference type="STRING" id="44941.A0A397UZD5"/>
<evidence type="ECO:0000313" key="1">
    <source>
        <dbReference type="EMBL" id="RIB14517.1"/>
    </source>
</evidence>
<reference evidence="1 2" key="1">
    <citation type="submission" date="2018-06" db="EMBL/GenBank/DDBJ databases">
        <title>Comparative genomics reveals the genomic features of Rhizophagus irregularis, R. cerebriforme, R. diaphanum and Gigaspora rosea, and their symbiotic lifestyle signature.</title>
        <authorList>
            <person name="Morin E."/>
            <person name="San Clemente H."/>
            <person name="Chen E.C.H."/>
            <person name="De La Providencia I."/>
            <person name="Hainaut M."/>
            <person name="Kuo A."/>
            <person name="Kohler A."/>
            <person name="Murat C."/>
            <person name="Tang N."/>
            <person name="Roy S."/>
            <person name="Loubradou J."/>
            <person name="Henrissat B."/>
            <person name="Grigoriev I.V."/>
            <person name="Corradi N."/>
            <person name="Roux C."/>
            <person name="Martin F.M."/>
        </authorList>
    </citation>
    <scope>NUCLEOTIDE SEQUENCE [LARGE SCALE GENOMIC DNA]</scope>
    <source>
        <strain evidence="1 2">DAOM 194757</strain>
    </source>
</reference>
<keyword evidence="2" id="KW-1185">Reference proteome</keyword>
<gene>
    <name evidence="1" type="ORF">C2G38_2194966</name>
</gene>
<proteinExistence type="predicted"/>
<accession>A0A397UZD5</accession>
<evidence type="ECO:0000313" key="2">
    <source>
        <dbReference type="Proteomes" id="UP000266673"/>
    </source>
</evidence>
<organism evidence="1 2">
    <name type="scientific">Gigaspora rosea</name>
    <dbReference type="NCBI Taxonomy" id="44941"/>
    <lineage>
        <taxon>Eukaryota</taxon>
        <taxon>Fungi</taxon>
        <taxon>Fungi incertae sedis</taxon>
        <taxon>Mucoromycota</taxon>
        <taxon>Glomeromycotina</taxon>
        <taxon>Glomeromycetes</taxon>
        <taxon>Diversisporales</taxon>
        <taxon>Gigasporaceae</taxon>
        <taxon>Gigaspora</taxon>
    </lineage>
</organism>